<dbReference type="GO" id="GO:0016887">
    <property type="term" value="F:ATP hydrolysis activity"/>
    <property type="evidence" value="ECO:0007669"/>
    <property type="project" value="RHEA"/>
</dbReference>
<organism evidence="11">
    <name type="scientific">Providencia rettgeri</name>
    <dbReference type="NCBI Taxonomy" id="587"/>
    <lineage>
        <taxon>Bacteria</taxon>
        <taxon>Pseudomonadati</taxon>
        <taxon>Pseudomonadota</taxon>
        <taxon>Gammaproteobacteria</taxon>
        <taxon>Enterobacterales</taxon>
        <taxon>Morganellaceae</taxon>
        <taxon>Providencia</taxon>
    </lineage>
</organism>
<dbReference type="Pfam" id="PF13361">
    <property type="entry name" value="UvrD_C"/>
    <property type="match status" value="1"/>
</dbReference>
<keyword evidence="4 9" id="KW-0067">ATP-binding</keyword>
<keyword evidence="11" id="KW-0614">Plasmid</keyword>
<dbReference type="PANTHER" id="PTHR11070">
    <property type="entry name" value="UVRD / RECB / PCRA DNA HELICASE FAMILY MEMBER"/>
    <property type="match status" value="1"/>
</dbReference>
<dbReference type="AlphaFoldDB" id="A0A1V0M7A7"/>
<evidence type="ECO:0000256" key="3">
    <source>
        <dbReference type="ARBA" id="ARBA00022806"/>
    </source>
</evidence>
<dbReference type="InterPro" id="IPR014017">
    <property type="entry name" value="DNA_helicase_UvrD-like_C"/>
</dbReference>
<evidence type="ECO:0000256" key="2">
    <source>
        <dbReference type="ARBA" id="ARBA00022801"/>
    </source>
</evidence>
<feature type="binding site" evidence="9">
    <location>
        <begin position="39"/>
        <end position="46"/>
    </location>
    <ligand>
        <name>ATP</name>
        <dbReference type="ChEBI" id="CHEBI:30616"/>
    </ligand>
</feature>
<feature type="domain" description="UvrD-like helicase ATP-binding" evidence="10">
    <location>
        <begin position="18"/>
        <end position="271"/>
    </location>
</feature>
<protein>
    <recommendedName>
        <fullName evidence="7">DNA 3'-5' helicase</fullName>
        <ecNumber evidence="7">5.6.2.4</ecNumber>
    </recommendedName>
</protein>
<evidence type="ECO:0000256" key="4">
    <source>
        <dbReference type="ARBA" id="ARBA00022840"/>
    </source>
</evidence>
<evidence type="ECO:0000256" key="5">
    <source>
        <dbReference type="ARBA" id="ARBA00023235"/>
    </source>
</evidence>
<dbReference type="PANTHER" id="PTHR11070:SF30">
    <property type="entry name" value="F-BOX DNA HELICASE 1"/>
    <property type="match status" value="1"/>
</dbReference>
<dbReference type="GO" id="GO:0005524">
    <property type="term" value="F:ATP binding"/>
    <property type="evidence" value="ECO:0007669"/>
    <property type="project" value="UniProtKB-UniRule"/>
</dbReference>
<dbReference type="PROSITE" id="PS51198">
    <property type="entry name" value="UVRD_HELICASE_ATP_BIND"/>
    <property type="match status" value="1"/>
</dbReference>
<evidence type="ECO:0000256" key="7">
    <source>
        <dbReference type="ARBA" id="ARBA00034808"/>
    </source>
</evidence>
<dbReference type="GO" id="GO:0031297">
    <property type="term" value="P:replication fork processing"/>
    <property type="evidence" value="ECO:0007669"/>
    <property type="project" value="TreeGrafter"/>
</dbReference>
<comment type="catalytic activity">
    <reaction evidence="6">
        <text>Couples ATP hydrolysis with the unwinding of duplex DNA by translocating in the 3'-5' direction.</text>
        <dbReference type="EC" id="5.6.2.4"/>
    </reaction>
</comment>
<dbReference type="InterPro" id="IPR027417">
    <property type="entry name" value="P-loop_NTPase"/>
</dbReference>
<dbReference type="GO" id="GO:0000724">
    <property type="term" value="P:double-strand break repair via homologous recombination"/>
    <property type="evidence" value="ECO:0007669"/>
    <property type="project" value="TreeGrafter"/>
</dbReference>
<evidence type="ECO:0000256" key="9">
    <source>
        <dbReference type="PROSITE-ProRule" id="PRU00560"/>
    </source>
</evidence>
<dbReference type="RefSeq" id="WP_172688773.1">
    <property type="nucleotide sequence ID" value="NZ_KX774387.1"/>
</dbReference>
<keyword evidence="1 9" id="KW-0547">Nucleotide-binding</keyword>
<gene>
    <name evidence="11" type="ORF">pC131_00049</name>
</gene>
<evidence type="ECO:0000256" key="6">
    <source>
        <dbReference type="ARBA" id="ARBA00034617"/>
    </source>
</evidence>
<dbReference type="EMBL" id="KX774387">
    <property type="protein sequence ID" value="ARD70779.1"/>
    <property type="molecule type" value="Genomic_DNA"/>
</dbReference>
<dbReference type="InterPro" id="IPR000212">
    <property type="entry name" value="DNA_helicase_UvrD/REP"/>
</dbReference>
<dbReference type="InterPro" id="IPR014016">
    <property type="entry name" value="UvrD-like_ATP-bd"/>
</dbReference>
<evidence type="ECO:0000313" key="11">
    <source>
        <dbReference type="EMBL" id="ARD70779.1"/>
    </source>
</evidence>
<dbReference type="EC" id="5.6.2.4" evidence="7"/>
<reference evidence="11" key="1">
    <citation type="submission" date="2016-08" db="EMBL/GenBank/DDBJ databases">
        <title>The complete plasmid sequence pC131 of Providencia rettgeri strain 30905.</title>
        <authorList>
            <person name="Dropa M."/>
            <person name="Ghiglione B."/>
            <person name="Matte M.H."/>
            <person name="Lincopan N."/>
            <person name="Cerdeira L."/>
        </authorList>
    </citation>
    <scope>NUCLEOTIDE SEQUENCE</scope>
    <source>
        <strain evidence="11">30905</strain>
        <plasmid evidence="11">pC131</plasmid>
    </source>
</reference>
<geneLocation type="plasmid" evidence="11">
    <name>pC131</name>
</geneLocation>
<comment type="catalytic activity">
    <reaction evidence="8">
        <text>ATP + H2O = ADP + phosphate + H(+)</text>
        <dbReference type="Rhea" id="RHEA:13065"/>
        <dbReference type="ChEBI" id="CHEBI:15377"/>
        <dbReference type="ChEBI" id="CHEBI:15378"/>
        <dbReference type="ChEBI" id="CHEBI:30616"/>
        <dbReference type="ChEBI" id="CHEBI:43474"/>
        <dbReference type="ChEBI" id="CHEBI:456216"/>
        <dbReference type="EC" id="5.6.2.4"/>
    </reaction>
</comment>
<evidence type="ECO:0000259" key="10">
    <source>
        <dbReference type="PROSITE" id="PS51198"/>
    </source>
</evidence>
<proteinExistence type="predicted"/>
<dbReference type="Gene3D" id="3.40.50.300">
    <property type="entry name" value="P-loop containing nucleotide triphosphate hydrolases"/>
    <property type="match status" value="2"/>
</dbReference>
<evidence type="ECO:0000256" key="1">
    <source>
        <dbReference type="ARBA" id="ARBA00022741"/>
    </source>
</evidence>
<sequence length="525" mass="59718">MIFSIPANSNGLIDMPKITLSQEQEAILASEEKYICCQAYAGSGKTFILTQLAKRNPDKRILYLAYNKGIQTEASQKFPSNTKVITTHAMAYRYLKNLKFKMKFNFNGFDVARLLNITSVQLQFLIIETLNNYYRSADYSLQIHHVPTENTGNGKKHAENVKKSALENAKLIFELQADPKSDFPAPPDFYIKYFQLVAPPLHTWFDIILFDEAQDANLVTKALLDKCECKRIFVGDTHQMINRWRGANDALDASVRDGAQILRLTTSYRFGRCVAAIANAILMLKGETVSLKTTGIIDRLISKAEVKSIFPRTVISRTNLSVLINAIDAGRCGKKVFFVGGIDRYALDDIADFYYLYIGNTKMIKRKAFLYDYPNWDRVVSVAENSGDNTLKRTIHLIENEPDILELVDKIKEAAVNNYNDADLTLVTAHSSKGLEWEYIEIDDDYVSLVEYIEKTPKQKQNLIFINDELNLLYVAVTRATKALSISMVIMEIILLIKKRKNKNIPIPIVTPIELFLFINQRCVI</sequence>
<keyword evidence="3 9" id="KW-0347">Helicase</keyword>
<accession>A0A1V0M7A7</accession>
<keyword evidence="5" id="KW-0413">Isomerase</keyword>
<dbReference type="GO" id="GO:0003677">
    <property type="term" value="F:DNA binding"/>
    <property type="evidence" value="ECO:0007669"/>
    <property type="project" value="InterPro"/>
</dbReference>
<name>A0A1V0M7A7_PRORE</name>
<dbReference type="Pfam" id="PF00580">
    <property type="entry name" value="UvrD-helicase"/>
    <property type="match status" value="1"/>
</dbReference>
<evidence type="ECO:0000256" key="8">
    <source>
        <dbReference type="ARBA" id="ARBA00048988"/>
    </source>
</evidence>
<keyword evidence="2 9" id="KW-0378">Hydrolase</keyword>
<dbReference type="SUPFAM" id="SSF52540">
    <property type="entry name" value="P-loop containing nucleoside triphosphate hydrolases"/>
    <property type="match status" value="1"/>
</dbReference>
<dbReference type="GO" id="GO:0043138">
    <property type="term" value="F:3'-5' DNA helicase activity"/>
    <property type="evidence" value="ECO:0007669"/>
    <property type="project" value="UniProtKB-EC"/>
</dbReference>